<dbReference type="Proteomes" id="UP000199701">
    <property type="component" value="Unassembled WGS sequence"/>
</dbReference>
<dbReference type="RefSeq" id="WP_170841518.1">
    <property type="nucleotide sequence ID" value="NZ_FOJI01000028.1"/>
</dbReference>
<keyword evidence="1" id="KW-0812">Transmembrane</keyword>
<keyword evidence="1" id="KW-1133">Transmembrane helix</keyword>
<evidence type="ECO:0000313" key="2">
    <source>
        <dbReference type="EMBL" id="SEW45976.1"/>
    </source>
</evidence>
<organism evidence="2 3">
    <name type="scientific">[Clostridium] fimetarium</name>
    <dbReference type="NCBI Taxonomy" id="99656"/>
    <lineage>
        <taxon>Bacteria</taxon>
        <taxon>Bacillati</taxon>
        <taxon>Bacillota</taxon>
        <taxon>Clostridia</taxon>
        <taxon>Lachnospirales</taxon>
        <taxon>Lachnospiraceae</taxon>
    </lineage>
</organism>
<dbReference type="EMBL" id="FOJI01000028">
    <property type="protein sequence ID" value="SEW45976.1"/>
    <property type="molecule type" value="Genomic_DNA"/>
</dbReference>
<dbReference type="STRING" id="99656.SAMN05421659_1288"/>
<proteinExistence type="predicted"/>
<gene>
    <name evidence="2" type="ORF">SAMN05421659_1288</name>
</gene>
<dbReference type="AlphaFoldDB" id="A0A1I0RWV8"/>
<protein>
    <recommendedName>
        <fullName evidence="4">ABC-2 type transport system permease protein</fullName>
    </recommendedName>
</protein>
<feature type="transmembrane region" description="Helical" evidence="1">
    <location>
        <begin position="98"/>
        <end position="123"/>
    </location>
</feature>
<reference evidence="2 3" key="1">
    <citation type="submission" date="2016-10" db="EMBL/GenBank/DDBJ databases">
        <authorList>
            <person name="de Groot N.N."/>
        </authorList>
    </citation>
    <scope>NUCLEOTIDE SEQUENCE [LARGE SCALE GENOMIC DNA]</scope>
    <source>
        <strain evidence="2 3">DSM 9179</strain>
    </source>
</reference>
<feature type="transmembrane region" description="Helical" evidence="1">
    <location>
        <begin position="135"/>
        <end position="155"/>
    </location>
</feature>
<name>A0A1I0RWV8_9FIRM</name>
<feature type="transmembrane region" description="Helical" evidence="1">
    <location>
        <begin position="209"/>
        <end position="230"/>
    </location>
</feature>
<feature type="transmembrane region" description="Helical" evidence="1">
    <location>
        <begin position="167"/>
        <end position="189"/>
    </location>
</feature>
<evidence type="ECO:0000256" key="1">
    <source>
        <dbReference type="SAM" id="Phobius"/>
    </source>
</evidence>
<accession>A0A1I0RWV8</accession>
<keyword evidence="1" id="KW-0472">Membrane</keyword>
<dbReference type="Pfam" id="PF12730">
    <property type="entry name" value="ABC2_membrane_4"/>
    <property type="match status" value="1"/>
</dbReference>
<evidence type="ECO:0000313" key="3">
    <source>
        <dbReference type="Proteomes" id="UP000199701"/>
    </source>
</evidence>
<sequence>MRNLIGLELKKIKNTFVNGLVLISILAPILMIVLVYAVSSDKTFLEVVISNSVYIQMIPFAVTVIYGCFIVTREYKENMIVYLEITPQSQTKIMLSKLIVTVLELCLTQVITFVLLFIINAVIDGFDFALLMKYVKVSLISAGALSALVPLIVFISLVRRSFSSASIIFLMIFMFTFPFIFSENGYVFPHLLPMILVAKFFGNLRYDKISFLCGALVLTLVAMLFLYLSIRKTNKKY</sequence>
<evidence type="ECO:0008006" key="4">
    <source>
        <dbReference type="Google" id="ProtNLM"/>
    </source>
</evidence>
<keyword evidence="3" id="KW-1185">Reference proteome</keyword>
<feature type="transmembrane region" description="Helical" evidence="1">
    <location>
        <begin position="20"/>
        <end position="38"/>
    </location>
</feature>
<feature type="transmembrane region" description="Helical" evidence="1">
    <location>
        <begin position="53"/>
        <end position="72"/>
    </location>
</feature>